<keyword evidence="3" id="KW-0812">Transmembrane</keyword>
<evidence type="ECO:0000256" key="3">
    <source>
        <dbReference type="SAM" id="Phobius"/>
    </source>
</evidence>
<dbReference type="Pfam" id="PF03016">
    <property type="entry name" value="Exostosin_GT47"/>
    <property type="match status" value="1"/>
</dbReference>
<evidence type="ECO:0000259" key="4">
    <source>
        <dbReference type="Pfam" id="PF03016"/>
    </source>
</evidence>
<feature type="domain" description="Exostosin GT47" evidence="4">
    <location>
        <begin position="136"/>
        <end position="430"/>
    </location>
</feature>
<feature type="transmembrane region" description="Helical" evidence="3">
    <location>
        <begin position="9"/>
        <end position="26"/>
    </location>
</feature>
<dbReference type="PANTHER" id="PTHR11062">
    <property type="entry name" value="EXOSTOSIN HEPARAN SULFATE GLYCOSYLTRANSFERASE -RELATED"/>
    <property type="match status" value="1"/>
</dbReference>
<evidence type="ECO:0000256" key="1">
    <source>
        <dbReference type="ARBA" id="ARBA00010271"/>
    </source>
</evidence>
<proteinExistence type="inferred from homology"/>
<reference evidence="5" key="1">
    <citation type="submission" date="2018-10" db="EMBL/GenBank/DDBJ databases">
        <title>Transcriptome assembly of Aceria tosichella (Wheat curl mite) Type 2.</title>
        <authorList>
            <person name="Scully E.D."/>
            <person name="Geib S.M."/>
            <person name="Palmer N.A."/>
            <person name="Gupta A.K."/>
            <person name="Sarath G."/>
            <person name="Tatineni S."/>
        </authorList>
    </citation>
    <scope>NUCLEOTIDE SEQUENCE</scope>
    <source>
        <strain evidence="5">LincolnNE</strain>
    </source>
</reference>
<comment type="similarity">
    <text evidence="1">Belongs to the glycosyltransferase 47 family.</text>
</comment>
<keyword evidence="3" id="KW-1133">Transmembrane helix</keyword>
<dbReference type="EMBL" id="GGYP01006828">
    <property type="protein sequence ID" value="MDE51599.1"/>
    <property type="molecule type" value="Transcribed_RNA"/>
</dbReference>
<feature type="region of interest" description="Disordered" evidence="2">
    <location>
        <begin position="34"/>
        <end position="68"/>
    </location>
</feature>
<evidence type="ECO:0000313" key="5">
    <source>
        <dbReference type="EMBL" id="MDE51599.1"/>
    </source>
</evidence>
<organism evidence="5">
    <name type="scientific">Aceria tosichella</name>
    <name type="common">wheat curl mite</name>
    <dbReference type="NCBI Taxonomy" id="561515"/>
    <lineage>
        <taxon>Eukaryota</taxon>
        <taxon>Metazoa</taxon>
        <taxon>Ecdysozoa</taxon>
        <taxon>Arthropoda</taxon>
        <taxon>Chelicerata</taxon>
        <taxon>Arachnida</taxon>
        <taxon>Acari</taxon>
        <taxon>Acariformes</taxon>
        <taxon>Trombidiformes</taxon>
        <taxon>Prostigmata</taxon>
        <taxon>Eupodina</taxon>
        <taxon>Eriophyoidea</taxon>
        <taxon>Eriophyidae</taxon>
        <taxon>Eriophyinae</taxon>
        <taxon>Aceriini</taxon>
        <taxon>Aceria</taxon>
    </lineage>
</organism>
<name>A0A6G1SMJ7_9ACAR</name>
<sequence>MRLYQAKHVIALLIVLSLFVSIYYLSVGRDQSDQEREGSHLGEGTKLSYQDRIDSPGNHDLNHHGEFGRTPEKLSREIIITPSEVRRAKNKQHLNDVLAFPSRLAEFNFDACDMSTCFDLTLCNSSDTLRIHIVASTRKGDESPLNISGESNIIHERILNLLRSSKYYEPDPKKACLFVPEDDTIDRDPLSTSFRQSSIDIFRPEHRFGMNHLLFNLYSGTWPDYKENDFAGLKIGAAILAKASNSLTYHRDRFDISIPLFSFLHPITDRLIVNKTNRRYTIKQDDNANHVGSKNKTFFLTFKGKRYVIGTGSETRNSLYHLNNQRDVIMLTTCRHGKKWREINDARCLEEDSSYEQYDFVELMKESIFCLTPRGRRLGSFRFLEALNHTCIPVVLGDGWVWPFDELIDWTTAAIQFPESEILLVPDTLRDFDSQKIKAMQLKCQDLYQRYFASINKIVMTTIEIIEMRIKKALGKG</sequence>
<dbReference type="GO" id="GO:0005794">
    <property type="term" value="C:Golgi apparatus"/>
    <property type="evidence" value="ECO:0007669"/>
    <property type="project" value="TreeGrafter"/>
</dbReference>
<dbReference type="AlphaFoldDB" id="A0A6G1SMJ7"/>
<dbReference type="GO" id="GO:0015012">
    <property type="term" value="P:heparan sulfate proteoglycan biosynthetic process"/>
    <property type="evidence" value="ECO:0007669"/>
    <property type="project" value="UniProtKB-ARBA"/>
</dbReference>
<keyword evidence="3" id="KW-0472">Membrane</keyword>
<dbReference type="PANTHER" id="PTHR11062:SF73">
    <property type="entry name" value="EXOSTOSIN-LIKE 3"/>
    <property type="match status" value="1"/>
</dbReference>
<dbReference type="InterPro" id="IPR004263">
    <property type="entry name" value="Exostosin"/>
</dbReference>
<evidence type="ECO:0000256" key="2">
    <source>
        <dbReference type="SAM" id="MobiDB-lite"/>
    </source>
</evidence>
<dbReference type="GO" id="GO:0016757">
    <property type="term" value="F:glycosyltransferase activity"/>
    <property type="evidence" value="ECO:0007669"/>
    <property type="project" value="InterPro"/>
</dbReference>
<gene>
    <name evidence="5" type="primary">ttv</name>
    <name evidence="5" type="ORF">g.2703</name>
</gene>
<accession>A0A6G1SMJ7</accession>
<dbReference type="InterPro" id="IPR040911">
    <property type="entry name" value="Exostosin_GT47"/>
</dbReference>
<protein>
    <submittedName>
        <fullName evidence="5">Exostosin-1</fullName>
    </submittedName>
</protein>